<sequence>MLFLLVAALLTYKLTELFRQLLYKRKICELVNCIASKEDLLYLSFRDYMSVIVEVLKRSGNKVRFTDSCGVEGSGLELNNIQFAEVWKHGLQQMVDIELAMNLSKCMRDNSIYRGMLITLGDFKTCTKIYCHKNVIECINGDRLLALLKAVQDKNAILEPVK</sequence>
<evidence type="ECO:0008006" key="3">
    <source>
        <dbReference type="Google" id="ProtNLM"/>
    </source>
</evidence>
<reference evidence="1 2" key="1">
    <citation type="submission" date="2017-03" db="EMBL/GenBank/DDBJ databases">
        <title>Genome sequence of Clostridium hungatei DSM 14427.</title>
        <authorList>
            <person name="Poehlein A."/>
            <person name="Daniel R."/>
        </authorList>
    </citation>
    <scope>NUCLEOTIDE SEQUENCE [LARGE SCALE GENOMIC DNA]</scope>
    <source>
        <strain evidence="1 2">DSM 14427</strain>
    </source>
</reference>
<comment type="caution">
    <text evidence="1">The sequence shown here is derived from an EMBL/GenBank/DDBJ whole genome shotgun (WGS) entry which is preliminary data.</text>
</comment>
<dbReference type="STRING" id="48256.CLHUN_37570"/>
<keyword evidence="2" id="KW-1185">Reference proteome</keyword>
<dbReference type="Proteomes" id="UP000191554">
    <property type="component" value="Unassembled WGS sequence"/>
</dbReference>
<dbReference type="RefSeq" id="WP_080066190.1">
    <property type="nucleotide sequence ID" value="NZ_MZGX01000030.1"/>
</dbReference>
<evidence type="ECO:0000313" key="1">
    <source>
        <dbReference type="EMBL" id="OPX42339.1"/>
    </source>
</evidence>
<protein>
    <recommendedName>
        <fullName evidence="3">Restriction endonuclease type IV Mrr domain-containing protein</fullName>
    </recommendedName>
</protein>
<dbReference type="AlphaFoldDB" id="A0A1V4SEK6"/>
<gene>
    <name evidence="1" type="ORF">CLHUN_37570</name>
</gene>
<organism evidence="1 2">
    <name type="scientific">Ruminiclostridium hungatei</name>
    <name type="common">Clostridium hungatei</name>
    <dbReference type="NCBI Taxonomy" id="48256"/>
    <lineage>
        <taxon>Bacteria</taxon>
        <taxon>Bacillati</taxon>
        <taxon>Bacillota</taxon>
        <taxon>Clostridia</taxon>
        <taxon>Eubacteriales</taxon>
        <taxon>Oscillospiraceae</taxon>
        <taxon>Ruminiclostridium</taxon>
    </lineage>
</organism>
<accession>A0A1V4SEK6</accession>
<name>A0A1V4SEK6_RUMHU</name>
<proteinExistence type="predicted"/>
<dbReference type="OrthoDB" id="1738973at2"/>
<evidence type="ECO:0000313" key="2">
    <source>
        <dbReference type="Proteomes" id="UP000191554"/>
    </source>
</evidence>
<dbReference type="EMBL" id="MZGX01000030">
    <property type="protein sequence ID" value="OPX42339.1"/>
    <property type="molecule type" value="Genomic_DNA"/>
</dbReference>